<name>A0A562SIT2_9BACT</name>
<dbReference type="Proteomes" id="UP000316167">
    <property type="component" value="Unassembled WGS sequence"/>
</dbReference>
<evidence type="ECO:0000313" key="2">
    <source>
        <dbReference type="EMBL" id="TWI81181.1"/>
    </source>
</evidence>
<sequence>MNLTQAFKQIKERDDLTFNLSAVKILLVISERQSHFGCTATMIAEAMGNTNSRTQLRKNIDSLLKHELVFVEQFGKTKKYRPTISGFNLLTEIDKAVGKTKLKKQSKRKPTRPVSKKPVPLKN</sequence>
<accession>A0A562SIT2</accession>
<proteinExistence type="predicted"/>
<feature type="compositionally biased region" description="Basic residues" evidence="1">
    <location>
        <begin position="99"/>
        <end position="115"/>
    </location>
</feature>
<comment type="caution">
    <text evidence="2">The sequence shown here is derived from an EMBL/GenBank/DDBJ whole genome shotgun (WGS) entry which is preliminary data.</text>
</comment>
<dbReference type="InterPro" id="IPR036390">
    <property type="entry name" value="WH_DNA-bd_sf"/>
</dbReference>
<feature type="region of interest" description="Disordered" evidence="1">
    <location>
        <begin position="99"/>
        <end position="123"/>
    </location>
</feature>
<keyword evidence="3" id="KW-1185">Reference proteome</keyword>
<dbReference type="AlphaFoldDB" id="A0A562SIT2"/>
<protein>
    <recommendedName>
        <fullName evidence="4">Transcriptional regulator</fullName>
    </recommendedName>
</protein>
<evidence type="ECO:0000313" key="3">
    <source>
        <dbReference type="Proteomes" id="UP000316167"/>
    </source>
</evidence>
<dbReference type="InterPro" id="IPR036388">
    <property type="entry name" value="WH-like_DNA-bd_sf"/>
</dbReference>
<reference evidence="2 3" key="1">
    <citation type="journal article" date="2015" name="Stand. Genomic Sci.">
        <title>Genomic Encyclopedia of Bacterial and Archaeal Type Strains, Phase III: the genomes of soil and plant-associated and newly described type strains.</title>
        <authorList>
            <person name="Whitman W.B."/>
            <person name="Woyke T."/>
            <person name="Klenk H.P."/>
            <person name="Zhou Y."/>
            <person name="Lilburn T.G."/>
            <person name="Beck B.J."/>
            <person name="De Vos P."/>
            <person name="Vandamme P."/>
            <person name="Eisen J.A."/>
            <person name="Garrity G."/>
            <person name="Hugenholtz P."/>
            <person name="Kyrpides N.C."/>
        </authorList>
    </citation>
    <scope>NUCLEOTIDE SEQUENCE [LARGE SCALE GENOMIC DNA]</scope>
    <source>
        <strain evidence="2 3">CGMCC 1.7271</strain>
    </source>
</reference>
<dbReference type="EMBL" id="VLLE01000004">
    <property type="protein sequence ID" value="TWI81181.1"/>
    <property type="molecule type" value="Genomic_DNA"/>
</dbReference>
<evidence type="ECO:0000256" key="1">
    <source>
        <dbReference type="SAM" id="MobiDB-lite"/>
    </source>
</evidence>
<evidence type="ECO:0008006" key="4">
    <source>
        <dbReference type="Google" id="ProtNLM"/>
    </source>
</evidence>
<gene>
    <name evidence="2" type="ORF">IQ13_2197</name>
</gene>
<organism evidence="2 3">
    <name type="scientific">Lacibacter cauensis</name>
    <dbReference type="NCBI Taxonomy" id="510947"/>
    <lineage>
        <taxon>Bacteria</taxon>
        <taxon>Pseudomonadati</taxon>
        <taxon>Bacteroidota</taxon>
        <taxon>Chitinophagia</taxon>
        <taxon>Chitinophagales</taxon>
        <taxon>Chitinophagaceae</taxon>
        <taxon>Lacibacter</taxon>
    </lineage>
</organism>
<dbReference type="Gene3D" id="1.10.10.10">
    <property type="entry name" value="Winged helix-like DNA-binding domain superfamily/Winged helix DNA-binding domain"/>
    <property type="match status" value="1"/>
</dbReference>
<dbReference type="SUPFAM" id="SSF46785">
    <property type="entry name" value="Winged helix' DNA-binding domain"/>
    <property type="match status" value="1"/>
</dbReference>